<protein>
    <submittedName>
        <fullName evidence="1">Uncharacterized protein</fullName>
    </submittedName>
</protein>
<proteinExistence type="predicted"/>
<keyword evidence="2" id="KW-1185">Reference proteome</keyword>
<name>A0ACB9QHG7_9MYRT</name>
<sequence length="126" mass="14431">MNDNYTYPVMFSRLNFNLHLIAIPNLDNWVVITRRVKNVGPSGKYVARVKAPRGITIAVRPMELVSKEELEVLFRTKIWATAREYVFGSLVWSVRKHKERSPIAVMLLRSVLGVNSFNVKAENVTS</sequence>
<gene>
    <name evidence="1" type="ORF">MLD38_022117</name>
</gene>
<accession>A0ACB9QHG7</accession>
<evidence type="ECO:0000313" key="1">
    <source>
        <dbReference type="EMBL" id="KAI4366212.1"/>
    </source>
</evidence>
<evidence type="ECO:0000313" key="2">
    <source>
        <dbReference type="Proteomes" id="UP001057402"/>
    </source>
</evidence>
<reference evidence="2" key="1">
    <citation type="journal article" date="2023" name="Front. Plant Sci.">
        <title>Chromosomal-level genome assembly of Melastoma candidum provides insights into trichome evolution.</title>
        <authorList>
            <person name="Zhong Y."/>
            <person name="Wu W."/>
            <person name="Sun C."/>
            <person name="Zou P."/>
            <person name="Liu Y."/>
            <person name="Dai S."/>
            <person name="Zhou R."/>
        </authorList>
    </citation>
    <scope>NUCLEOTIDE SEQUENCE [LARGE SCALE GENOMIC DNA]</scope>
</reference>
<dbReference type="EMBL" id="CM042885">
    <property type="protein sequence ID" value="KAI4366212.1"/>
    <property type="molecule type" value="Genomic_DNA"/>
</dbReference>
<dbReference type="Proteomes" id="UP001057402">
    <property type="component" value="Chromosome 6"/>
</dbReference>
<comment type="caution">
    <text evidence="1">The sequence shown here is derived from an EMBL/GenBank/DDBJ whole genome shotgun (WGS) entry which is preliminary data.</text>
</comment>
<organism evidence="1 2">
    <name type="scientific">Melastoma candidum</name>
    <dbReference type="NCBI Taxonomy" id="119954"/>
    <lineage>
        <taxon>Eukaryota</taxon>
        <taxon>Viridiplantae</taxon>
        <taxon>Streptophyta</taxon>
        <taxon>Embryophyta</taxon>
        <taxon>Tracheophyta</taxon>
        <taxon>Spermatophyta</taxon>
        <taxon>Magnoliopsida</taxon>
        <taxon>eudicotyledons</taxon>
        <taxon>Gunneridae</taxon>
        <taxon>Pentapetalae</taxon>
        <taxon>rosids</taxon>
        <taxon>malvids</taxon>
        <taxon>Myrtales</taxon>
        <taxon>Melastomataceae</taxon>
        <taxon>Melastomatoideae</taxon>
        <taxon>Melastomateae</taxon>
        <taxon>Melastoma</taxon>
    </lineage>
</organism>